<sequence length="230" mass="25906">MKFFLAIVALVGFASSSEVEDLEACKLFLQCAHKAMDGGVPSIPIPNHNPLQIQDVIYGNTAYAANVTNNVLYNLTDFAVTQLNATTYENPGRVAYYYNVYWPQLNFTGEFDIAIYTKFFPLRFHGTYNIDMREINWRGIFNLTKPGQEGVKEHLDDFTLKSKAKSVKVTFQGINGILALALETSFTSAIGILMNNFPEDAAVFLKEQRFNGFWLANPDKIDQLIAFCNQ</sequence>
<dbReference type="Pfam" id="PF06585">
    <property type="entry name" value="JHBP"/>
    <property type="match status" value="1"/>
</dbReference>
<organism evidence="2 3">
    <name type="scientific">Ceutorhynchus assimilis</name>
    <name type="common">cabbage seed weevil</name>
    <dbReference type="NCBI Taxonomy" id="467358"/>
    <lineage>
        <taxon>Eukaryota</taxon>
        <taxon>Metazoa</taxon>
        <taxon>Ecdysozoa</taxon>
        <taxon>Arthropoda</taxon>
        <taxon>Hexapoda</taxon>
        <taxon>Insecta</taxon>
        <taxon>Pterygota</taxon>
        <taxon>Neoptera</taxon>
        <taxon>Endopterygota</taxon>
        <taxon>Coleoptera</taxon>
        <taxon>Polyphaga</taxon>
        <taxon>Cucujiformia</taxon>
        <taxon>Curculionidae</taxon>
        <taxon>Ceutorhynchinae</taxon>
        <taxon>Ceutorhynchus</taxon>
    </lineage>
</organism>
<dbReference type="InterPro" id="IPR038606">
    <property type="entry name" value="To_sf"/>
</dbReference>
<accession>A0A9N9MN41</accession>
<evidence type="ECO:0000313" key="2">
    <source>
        <dbReference type="EMBL" id="CAG9765670.1"/>
    </source>
</evidence>
<keyword evidence="1" id="KW-0732">Signal</keyword>
<gene>
    <name evidence="2" type="ORF">CEUTPL_LOCUS6275</name>
</gene>
<dbReference type="AlphaFoldDB" id="A0A9N9MN41"/>
<dbReference type="InterPro" id="IPR010562">
    <property type="entry name" value="Haemolymph_juvenile_hormone-bd"/>
</dbReference>
<evidence type="ECO:0000313" key="3">
    <source>
        <dbReference type="Proteomes" id="UP001152799"/>
    </source>
</evidence>
<proteinExistence type="predicted"/>
<dbReference type="Proteomes" id="UP001152799">
    <property type="component" value="Chromosome 3"/>
</dbReference>
<dbReference type="EMBL" id="OU892279">
    <property type="protein sequence ID" value="CAG9765670.1"/>
    <property type="molecule type" value="Genomic_DNA"/>
</dbReference>
<feature type="chain" id="PRO_5040181174" evidence="1">
    <location>
        <begin position="17"/>
        <end position="230"/>
    </location>
</feature>
<keyword evidence="3" id="KW-1185">Reference proteome</keyword>
<name>A0A9N9MN41_9CUCU</name>
<feature type="signal peptide" evidence="1">
    <location>
        <begin position="1"/>
        <end position="16"/>
    </location>
</feature>
<dbReference type="Gene3D" id="3.15.10.30">
    <property type="entry name" value="Haemolymph juvenile hormone binding protein"/>
    <property type="match status" value="1"/>
</dbReference>
<dbReference type="PANTHER" id="PTHR11008">
    <property type="entry name" value="PROTEIN TAKEOUT-LIKE PROTEIN"/>
    <property type="match status" value="1"/>
</dbReference>
<dbReference type="PANTHER" id="PTHR11008:SF9">
    <property type="entry name" value="PROTEIN TAKEOUT-LIKE PROTEIN"/>
    <property type="match status" value="1"/>
</dbReference>
<reference evidence="2" key="1">
    <citation type="submission" date="2022-01" db="EMBL/GenBank/DDBJ databases">
        <authorList>
            <person name="King R."/>
        </authorList>
    </citation>
    <scope>NUCLEOTIDE SEQUENCE</scope>
</reference>
<evidence type="ECO:0000256" key="1">
    <source>
        <dbReference type="SAM" id="SignalP"/>
    </source>
</evidence>
<protein>
    <submittedName>
        <fullName evidence="2">Uncharacterized protein</fullName>
    </submittedName>
</protein>
<dbReference type="OrthoDB" id="6759118at2759"/>